<name>A0A7W8J7N2_9BACT</name>
<dbReference type="Gene3D" id="2.30.30.40">
    <property type="entry name" value="SH3 Domains"/>
    <property type="match status" value="1"/>
</dbReference>
<feature type="compositionally biased region" description="Low complexity" evidence="1">
    <location>
        <begin position="163"/>
        <end position="179"/>
    </location>
</feature>
<reference evidence="2 3" key="1">
    <citation type="submission" date="2020-08" db="EMBL/GenBank/DDBJ databases">
        <title>Genomic Encyclopedia of Type Strains, Phase IV (KMG-V): Genome sequencing to study the core and pangenomes of soil and plant-associated prokaryotes.</title>
        <authorList>
            <person name="Whitman W."/>
        </authorList>
    </citation>
    <scope>NUCLEOTIDE SEQUENCE [LARGE SCALE GENOMIC DNA]</scope>
    <source>
        <strain evidence="2 3">M8US30</strain>
    </source>
</reference>
<feature type="region of interest" description="Disordered" evidence="1">
    <location>
        <begin position="362"/>
        <end position="395"/>
    </location>
</feature>
<organism evidence="2 3">
    <name type="scientific">Tunturiibacter lichenicola</name>
    <dbReference type="NCBI Taxonomy" id="2051959"/>
    <lineage>
        <taxon>Bacteria</taxon>
        <taxon>Pseudomonadati</taxon>
        <taxon>Acidobacteriota</taxon>
        <taxon>Terriglobia</taxon>
        <taxon>Terriglobales</taxon>
        <taxon>Acidobacteriaceae</taxon>
        <taxon>Tunturiibacter</taxon>
    </lineage>
</organism>
<dbReference type="Proteomes" id="UP000569092">
    <property type="component" value="Unassembled WGS sequence"/>
</dbReference>
<proteinExistence type="predicted"/>
<dbReference type="EMBL" id="JACHDZ010000001">
    <property type="protein sequence ID" value="MBB5342824.1"/>
    <property type="molecule type" value="Genomic_DNA"/>
</dbReference>
<sequence length="395" mass="43019">MAVSVLLVAGGSGCSRLRPKPAAQYVYVTAKQTFLRDRVAAVSNRTATVENGDRLEVLDHGRRFVKVQTAKGEQGWIDEKVVATQDVFDQFEKLKQDHKADPVVASAVVRDEVYMHAKPGRDTERFFRLAEGEKLKLLARATLAKPLPAGTRVAKAAPASVPATATTTGSAGKGAKAVAPPVPDEPAAPVMEDWWLVRDSKGDTGWLFSRMMDVDAPDAITRYSEGQRIVGSYVLTTVNDPEAEQDDKNIPIYVTVLSPYKAGLTYDFDQVRVFTWNVKKHRYETGFRDRNIEGYLPVTVTTATDPYGKLPAATTPAPTFSYRVLSDEAGPVVADPVMGTIVPGKTVLKTYRLEGNLVRRVIQPGTTAPGEVHPEPVSEKKKGTAGKGGRGKKKR</sequence>
<comment type="caution">
    <text evidence="2">The sequence shown here is derived from an EMBL/GenBank/DDBJ whole genome shotgun (WGS) entry which is preliminary data.</text>
</comment>
<evidence type="ECO:0000256" key="1">
    <source>
        <dbReference type="SAM" id="MobiDB-lite"/>
    </source>
</evidence>
<gene>
    <name evidence="2" type="ORF">HDF10_000774</name>
</gene>
<evidence type="ECO:0000313" key="3">
    <source>
        <dbReference type="Proteomes" id="UP000569092"/>
    </source>
</evidence>
<dbReference type="AlphaFoldDB" id="A0A7W8J7N2"/>
<evidence type="ECO:0000313" key="2">
    <source>
        <dbReference type="EMBL" id="MBB5342824.1"/>
    </source>
</evidence>
<feature type="region of interest" description="Disordered" evidence="1">
    <location>
        <begin position="163"/>
        <end position="183"/>
    </location>
</feature>
<protein>
    <submittedName>
        <fullName evidence="2">SH3-like domain-containing protein</fullName>
    </submittedName>
</protein>
<accession>A0A7W8J7N2</accession>
<feature type="compositionally biased region" description="Basic and acidic residues" evidence="1">
    <location>
        <begin position="372"/>
        <end position="382"/>
    </location>
</feature>